<feature type="region of interest" description="Disordered" evidence="4">
    <location>
        <begin position="1"/>
        <end position="20"/>
    </location>
</feature>
<dbReference type="GO" id="GO:0005576">
    <property type="term" value="C:extracellular region"/>
    <property type="evidence" value="ECO:0007669"/>
    <property type="project" value="UniProtKB-SubCell"/>
</dbReference>
<evidence type="ECO:0000256" key="2">
    <source>
        <dbReference type="ARBA" id="ARBA00004613"/>
    </source>
</evidence>
<gene>
    <name evidence="6" type="ORF">SCP_1600480</name>
</gene>
<dbReference type="Pfam" id="PF20147">
    <property type="entry name" value="Crinkler"/>
    <property type="match status" value="1"/>
</dbReference>
<dbReference type="OrthoDB" id="2427869at2759"/>
<proteinExistence type="predicted"/>
<dbReference type="InParanoid" id="A0A401H4M9"/>
<dbReference type="InterPro" id="IPR045379">
    <property type="entry name" value="Crinkler_N"/>
</dbReference>
<dbReference type="Proteomes" id="UP000287166">
    <property type="component" value="Unassembled WGS sequence"/>
</dbReference>
<dbReference type="EMBL" id="BFAD01000016">
    <property type="protein sequence ID" value="GBE89387.1"/>
    <property type="molecule type" value="Genomic_DNA"/>
</dbReference>
<dbReference type="RefSeq" id="XP_027620300.1">
    <property type="nucleotide sequence ID" value="XM_027764499.1"/>
</dbReference>
<evidence type="ECO:0000256" key="1">
    <source>
        <dbReference type="ARBA" id="ARBA00004340"/>
    </source>
</evidence>
<accession>A0A401H4M9</accession>
<evidence type="ECO:0000256" key="3">
    <source>
        <dbReference type="ARBA" id="ARBA00022525"/>
    </source>
</evidence>
<organism evidence="6 7">
    <name type="scientific">Sparassis crispa</name>
    <dbReference type="NCBI Taxonomy" id="139825"/>
    <lineage>
        <taxon>Eukaryota</taxon>
        <taxon>Fungi</taxon>
        <taxon>Dikarya</taxon>
        <taxon>Basidiomycota</taxon>
        <taxon>Agaricomycotina</taxon>
        <taxon>Agaricomycetes</taxon>
        <taxon>Polyporales</taxon>
        <taxon>Sparassidaceae</taxon>
        <taxon>Sparassis</taxon>
    </lineage>
</organism>
<keyword evidence="7" id="KW-1185">Reference proteome</keyword>
<reference evidence="6 7" key="1">
    <citation type="journal article" date="2018" name="Sci. Rep.">
        <title>Genome sequence of the cauliflower mushroom Sparassis crispa (Hanabiratake) and its association with beneficial usage.</title>
        <authorList>
            <person name="Kiyama R."/>
            <person name="Furutani Y."/>
            <person name="Kawaguchi K."/>
            <person name="Nakanishi T."/>
        </authorList>
    </citation>
    <scope>NUCLEOTIDE SEQUENCE [LARGE SCALE GENOMIC DNA]</scope>
</reference>
<comment type="subcellular location">
    <subcellularLocation>
        <location evidence="1">Host cell</location>
    </subcellularLocation>
    <subcellularLocation>
        <location evidence="2">Secreted</location>
    </subcellularLocation>
</comment>
<evidence type="ECO:0000256" key="4">
    <source>
        <dbReference type="SAM" id="MobiDB-lite"/>
    </source>
</evidence>
<dbReference type="AlphaFoldDB" id="A0A401H4M9"/>
<sequence length="184" mass="20533">MNPKIGPPQSTSYPSPSTMASDMANDKDKFTLNCLLECQESPIRVKATENLQVIDLQKLVWQKLANALAGVDSNKLALWKLERPIPKNEFKAFANDLPMKDIKTIAMKLGPFDRISTLFTVLPDDTCLHIVVVPADKKRPREEDTDTSVITKHSKVVEGVSLPRVLSRRMPRPWVREGGVVLGS</sequence>
<evidence type="ECO:0000259" key="5">
    <source>
        <dbReference type="Pfam" id="PF20147"/>
    </source>
</evidence>
<dbReference type="GO" id="GO:0043657">
    <property type="term" value="C:host cell"/>
    <property type="evidence" value="ECO:0007669"/>
    <property type="project" value="UniProtKB-SubCell"/>
</dbReference>
<feature type="compositionally biased region" description="Low complexity" evidence="4">
    <location>
        <begin position="7"/>
        <end position="18"/>
    </location>
</feature>
<protein>
    <recommendedName>
        <fullName evidence="5">Crinkler effector protein N-terminal domain-containing protein</fullName>
    </recommendedName>
</protein>
<comment type="caution">
    <text evidence="6">The sequence shown here is derived from an EMBL/GenBank/DDBJ whole genome shotgun (WGS) entry which is preliminary data.</text>
</comment>
<dbReference type="GeneID" id="38786304"/>
<feature type="domain" description="Crinkler effector protein N-terminal" evidence="5">
    <location>
        <begin position="31"/>
        <end position="133"/>
    </location>
</feature>
<keyword evidence="3" id="KW-0964">Secreted</keyword>
<evidence type="ECO:0000313" key="7">
    <source>
        <dbReference type="Proteomes" id="UP000287166"/>
    </source>
</evidence>
<name>A0A401H4M9_9APHY</name>
<evidence type="ECO:0000313" key="6">
    <source>
        <dbReference type="EMBL" id="GBE89387.1"/>
    </source>
</evidence>